<evidence type="ECO:0000256" key="1">
    <source>
        <dbReference type="SAM" id="MobiDB-lite"/>
    </source>
</evidence>
<evidence type="ECO:0000313" key="4">
    <source>
        <dbReference type="Proteomes" id="UP001164965"/>
    </source>
</evidence>
<feature type="region of interest" description="Disordered" evidence="1">
    <location>
        <begin position="137"/>
        <end position="160"/>
    </location>
</feature>
<keyword evidence="4" id="KW-1185">Reference proteome</keyword>
<feature type="compositionally biased region" description="Basic and acidic residues" evidence="1">
    <location>
        <begin position="146"/>
        <end position="160"/>
    </location>
</feature>
<keyword evidence="2" id="KW-0812">Transmembrane</keyword>
<dbReference type="Proteomes" id="UP001164965">
    <property type="component" value="Chromosome"/>
</dbReference>
<feature type="transmembrane region" description="Helical" evidence="2">
    <location>
        <begin position="35"/>
        <end position="52"/>
    </location>
</feature>
<proteinExistence type="predicted"/>
<dbReference type="EMBL" id="CP110615">
    <property type="protein sequence ID" value="UZJ26134.1"/>
    <property type="molecule type" value="Genomic_DNA"/>
</dbReference>
<feature type="transmembrane region" description="Helical" evidence="2">
    <location>
        <begin position="111"/>
        <end position="130"/>
    </location>
</feature>
<evidence type="ECO:0000313" key="3">
    <source>
        <dbReference type="EMBL" id="UZJ26134.1"/>
    </source>
</evidence>
<organism evidence="3 4">
    <name type="scientific">Rhodococcus antarcticus</name>
    <dbReference type="NCBI Taxonomy" id="2987751"/>
    <lineage>
        <taxon>Bacteria</taxon>
        <taxon>Bacillati</taxon>
        <taxon>Actinomycetota</taxon>
        <taxon>Actinomycetes</taxon>
        <taxon>Mycobacteriales</taxon>
        <taxon>Nocardiaceae</taxon>
        <taxon>Rhodococcus</taxon>
    </lineage>
</organism>
<sequence>MNPWLVRATSLVLLHVLVRTGLELVLRTAPGSGGALRYGSVVLLVLVALLWAGLDAVREDLEDVQRDDLFTRWLKAALLTGPAAGLVGWAVEGLLVDASGTEQLLVELTGGAAFTALLVLVPAALGLFVGRRVRPADPEPEPVRGTAREARRARLEARER</sequence>
<reference evidence="3" key="1">
    <citation type="submission" date="2022-10" db="EMBL/GenBank/DDBJ databases">
        <title>Rhodococcus sp.75.</title>
        <authorList>
            <person name="Sun M."/>
        </authorList>
    </citation>
    <scope>NUCLEOTIDE SEQUENCE</scope>
    <source>
        <strain evidence="3">75</strain>
    </source>
</reference>
<accession>A0ABY6P3Q7</accession>
<feature type="transmembrane region" description="Helical" evidence="2">
    <location>
        <begin position="73"/>
        <end position="91"/>
    </location>
</feature>
<keyword evidence="2" id="KW-0472">Membrane</keyword>
<protein>
    <submittedName>
        <fullName evidence="3">B-4DMT family transporter</fullName>
    </submittedName>
</protein>
<dbReference type="NCBIfam" id="NF037996">
    <property type="entry name" value="B-4DMT"/>
    <property type="match status" value="1"/>
</dbReference>
<gene>
    <name evidence="3" type="ORF">RHODO2019_06890</name>
</gene>
<keyword evidence="2" id="KW-1133">Transmembrane helix</keyword>
<evidence type="ECO:0000256" key="2">
    <source>
        <dbReference type="SAM" id="Phobius"/>
    </source>
</evidence>
<dbReference type="InterPro" id="IPR047958">
    <property type="entry name" value="B-4DMT-like"/>
</dbReference>
<name>A0ABY6P3Q7_9NOCA</name>
<dbReference type="RefSeq" id="WP_265384238.1">
    <property type="nucleotide sequence ID" value="NZ_CP110615.1"/>
</dbReference>